<dbReference type="Pfam" id="PF02311">
    <property type="entry name" value="AraC_binding"/>
    <property type="match status" value="1"/>
</dbReference>
<dbReference type="Gene3D" id="1.10.10.60">
    <property type="entry name" value="Homeodomain-like"/>
    <property type="match status" value="1"/>
</dbReference>
<dbReference type="GO" id="GO:0003700">
    <property type="term" value="F:DNA-binding transcription factor activity"/>
    <property type="evidence" value="ECO:0007669"/>
    <property type="project" value="InterPro"/>
</dbReference>
<dbReference type="GO" id="GO:0043565">
    <property type="term" value="F:sequence-specific DNA binding"/>
    <property type="evidence" value="ECO:0007669"/>
    <property type="project" value="InterPro"/>
</dbReference>
<reference evidence="5 6" key="1">
    <citation type="submission" date="2021-10" db="EMBL/GenBank/DDBJ databases">
        <title>Anaerobic single-cell dispensing facilitates the cultivation of human gut bacteria.</title>
        <authorList>
            <person name="Afrizal A."/>
        </authorList>
    </citation>
    <scope>NUCLEOTIDE SEQUENCE [LARGE SCALE GENOMIC DNA]</scope>
    <source>
        <strain evidence="5 6">CLA-AA-H277</strain>
    </source>
</reference>
<name>A0AAE3J4V5_9FIRM</name>
<dbReference type="InterPro" id="IPR014710">
    <property type="entry name" value="RmlC-like_jellyroll"/>
</dbReference>
<dbReference type="PANTHER" id="PTHR43280">
    <property type="entry name" value="ARAC-FAMILY TRANSCRIPTIONAL REGULATOR"/>
    <property type="match status" value="1"/>
</dbReference>
<dbReference type="Proteomes" id="UP001197875">
    <property type="component" value="Unassembled WGS sequence"/>
</dbReference>
<comment type="caution">
    <text evidence="5">The sequence shown here is derived from an EMBL/GenBank/DDBJ whole genome shotgun (WGS) entry which is preliminary data.</text>
</comment>
<evidence type="ECO:0000313" key="5">
    <source>
        <dbReference type="EMBL" id="MCC2188743.1"/>
    </source>
</evidence>
<sequence length="285" mass="33128">MRTLYNDMDIHFSLEGVSFHALNIVFEHFERTIPSHIHGNGCYEIHYISTGHGKLKANDTYFELTPNTLFVTGPHVEHAQTPVPDDPMEEYCVYFKLDSSSHMKKNASVLPSFIRTSFWLGQDRQGIHALMLRLFDELAKRYTGFQEQVPLLLTQLVILMVRNYEQLQISRSVFTPNNLADSKSVIIEEYFLYEYQDLSLPDLSDRLKLSPRQTQRLLMEYYGKTFQQKKAEARMSAAAILLSDPQKKIAEIAEALGYSSAEHFSSAFRRYHHVSPREYRKEQFS</sequence>
<dbReference type="InterPro" id="IPR003313">
    <property type="entry name" value="AraC-bd"/>
</dbReference>
<dbReference type="RefSeq" id="WP_227614246.1">
    <property type="nucleotide sequence ID" value="NZ_JAJEPR010000003.1"/>
</dbReference>
<dbReference type="SMART" id="SM00342">
    <property type="entry name" value="HTH_ARAC"/>
    <property type="match status" value="1"/>
</dbReference>
<dbReference type="PANTHER" id="PTHR43280:SF31">
    <property type="entry name" value="TRANSCRIPTIONAL REGULATORY PROTEIN"/>
    <property type="match status" value="1"/>
</dbReference>
<dbReference type="Pfam" id="PF12833">
    <property type="entry name" value="HTH_18"/>
    <property type="match status" value="1"/>
</dbReference>
<gene>
    <name evidence="5" type="ORF">LKD71_02700</name>
</gene>
<evidence type="ECO:0000256" key="2">
    <source>
        <dbReference type="ARBA" id="ARBA00023125"/>
    </source>
</evidence>
<dbReference type="AlphaFoldDB" id="A0AAE3J4V5"/>
<dbReference type="InterPro" id="IPR020449">
    <property type="entry name" value="Tscrpt_reg_AraC-type_HTH"/>
</dbReference>
<evidence type="ECO:0000256" key="1">
    <source>
        <dbReference type="ARBA" id="ARBA00023015"/>
    </source>
</evidence>
<feature type="domain" description="HTH araC/xylS-type" evidence="4">
    <location>
        <begin position="181"/>
        <end position="282"/>
    </location>
</feature>
<dbReference type="InterPro" id="IPR037923">
    <property type="entry name" value="HTH-like"/>
</dbReference>
<protein>
    <submittedName>
        <fullName evidence="5">AraC family transcriptional regulator</fullName>
    </submittedName>
</protein>
<dbReference type="SUPFAM" id="SSF51215">
    <property type="entry name" value="Regulatory protein AraC"/>
    <property type="match status" value="1"/>
</dbReference>
<keyword evidence="3" id="KW-0804">Transcription</keyword>
<dbReference type="InterPro" id="IPR018060">
    <property type="entry name" value="HTH_AraC"/>
</dbReference>
<dbReference type="InterPro" id="IPR009057">
    <property type="entry name" value="Homeodomain-like_sf"/>
</dbReference>
<evidence type="ECO:0000259" key="4">
    <source>
        <dbReference type="PROSITE" id="PS01124"/>
    </source>
</evidence>
<keyword evidence="2" id="KW-0238">DNA-binding</keyword>
<keyword evidence="6" id="KW-1185">Reference proteome</keyword>
<proteinExistence type="predicted"/>
<dbReference type="PRINTS" id="PR00032">
    <property type="entry name" value="HTHARAC"/>
</dbReference>
<organism evidence="5 6">
    <name type="scientific">Fusicatenibacter faecihominis</name>
    <dbReference type="NCBI Taxonomy" id="2881276"/>
    <lineage>
        <taxon>Bacteria</taxon>
        <taxon>Bacillati</taxon>
        <taxon>Bacillota</taxon>
        <taxon>Clostridia</taxon>
        <taxon>Lachnospirales</taxon>
        <taxon>Lachnospiraceae</taxon>
        <taxon>Fusicatenibacter</taxon>
    </lineage>
</organism>
<dbReference type="Gene3D" id="2.60.120.10">
    <property type="entry name" value="Jelly Rolls"/>
    <property type="match status" value="1"/>
</dbReference>
<keyword evidence="1" id="KW-0805">Transcription regulation</keyword>
<accession>A0AAE3J4V5</accession>
<dbReference type="SUPFAM" id="SSF46689">
    <property type="entry name" value="Homeodomain-like"/>
    <property type="match status" value="1"/>
</dbReference>
<evidence type="ECO:0000313" key="6">
    <source>
        <dbReference type="Proteomes" id="UP001197875"/>
    </source>
</evidence>
<evidence type="ECO:0000256" key="3">
    <source>
        <dbReference type="ARBA" id="ARBA00023163"/>
    </source>
</evidence>
<dbReference type="EMBL" id="JAJEPR010000003">
    <property type="protein sequence ID" value="MCC2188743.1"/>
    <property type="molecule type" value="Genomic_DNA"/>
</dbReference>
<dbReference type="PROSITE" id="PS01124">
    <property type="entry name" value="HTH_ARAC_FAMILY_2"/>
    <property type="match status" value="1"/>
</dbReference>